<keyword evidence="3" id="KW-1185">Reference proteome</keyword>
<gene>
    <name evidence="2" type="ORF">H6A12_03650</name>
</gene>
<dbReference type="Proteomes" id="UP000774750">
    <property type="component" value="Unassembled WGS sequence"/>
</dbReference>
<dbReference type="GO" id="GO:0016791">
    <property type="term" value="F:phosphatase activity"/>
    <property type="evidence" value="ECO:0007669"/>
    <property type="project" value="TreeGrafter"/>
</dbReference>
<dbReference type="InterPro" id="IPR029033">
    <property type="entry name" value="His_PPase_superfam"/>
</dbReference>
<dbReference type="AlphaFoldDB" id="A0A938X5K6"/>
<dbReference type="InterPro" id="IPR050275">
    <property type="entry name" value="PGM_Phosphatase"/>
</dbReference>
<protein>
    <submittedName>
        <fullName evidence="2">Histidine phosphatase family protein</fullName>
    </submittedName>
</protein>
<dbReference type="SMART" id="SM00855">
    <property type="entry name" value="PGAM"/>
    <property type="match status" value="1"/>
</dbReference>
<dbReference type="InterPro" id="IPR013078">
    <property type="entry name" value="His_Pase_superF_clade-1"/>
</dbReference>
<accession>A0A938X5K6</accession>
<dbReference type="EMBL" id="JACJKY010000004">
    <property type="protein sequence ID" value="MBM6920253.1"/>
    <property type="molecule type" value="Genomic_DNA"/>
</dbReference>
<dbReference type="PANTHER" id="PTHR48100">
    <property type="entry name" value="BROAD-SPECIFICITY PHOSPHATASE YOR283W-RELATED"/>
    <property type="match status" value="1"/>
</dbReference>
<dbReference type="InterPro" id="IPR001345">
    <property type="entry name" value="PG/BPGM_mutase_AS"/>
</dbReference>
<dbReference type="RefSeq" id="WP_204444865.1">
    <property type="nucleotide sequence ID" value="NZ_JACJKY010000004.1"/>
</dbReference>
<feature type="binding site" evidence="1">
    <location>
        <position position="52"/>
    </location>
    <ligand>
        <name>substrate</name>
    </ligand>
</feature>
<organism evidence="2 3">
    <name type="scientific">Merdimmobilis hominis</name>
    <dbReference type="NCBI Taxonomy" id="2897707"/>
    <lineage>
        <taxon>Bacteria</taxon>
        <taxon>Bacillati</taxon>
        <taxon>Bacillota</taxon>
        <taxon>Clostridia</taxon>
        <taxon>Eubacteriales</taxon>
        <taxon>Oscillospiraceae</taxon>
        <taxon>Merdimmobilis</taxon>
    </lineage>
</organism>
<sequence length="208" mass="24020">MKIYLLRHGQTTYNVEKRYQGTRDIPLSEEGRAQLIQADIFPKKVYVSPLIRARSTADILFPEAEQVVIDDFREMCFGIFQGRNYIEMEHDPEYIAWVGENCEGCCPGGERKAEFCDRTCDAFVPLLEEALENGEEMLVIMAHGGNQMAIMERYGLPRYDYYHWCGPNGGGYVLEVDADTWHNEHTLQLIEEVQYVRKEDGQEGRNHA</sequence>
<reference evidence="2" key="2">
    <citation type="journal article" date="2021" name="Sci. Rep.">
        <title>The distribution of antibiotic resistance genes in chicken gut microbiota commensals.</title>
        <authorList>
            <person name="Juricova H."/>
            <person name="Matiasovicova J."/>
            <person name="Kubasova T."/>
            <person name="Cejkova D."/>
            <person name="Rychlik I."/>
        </authorList>
    </citation>
    <scope>NUCLEOTIDE SEQUENCE</scope>
    <source>
        <strain evidence="2">An559</strain>
    </source>
</reference>
<evidence type="ECO:0000313" key="3">
    <source>
        <dbReference type="Proteomes" id="UP000774750"/>
    </source>
</evidence>
<reference evidence="2" key="1">
    <citation type="submission" date="2020-08" db="EMBL/GenBank/DDBJ databases">
        <authorList>
            <person name="Cejkova D."/>
            <person name="Kubasova T."/>
            <person name="Jahodarova E."/>
            <person name="Rychlik I."/>
        </authorList>
    </citation>
    <scope>NUCLEOTIDE SEQUENCE</scope>
    <source>
        <strain evidence="2">An559</strain>
    </source>
</reference>
<comment type="caution">
    <text evidence="2">The sequence shown here is derived from an EMBL/GenBank/DDBJ whole genome shotgun (WGS) entry which is preliminary data.</text>
</comment>
<dbReference type="PROSITE" id="PS00175">
    <property type="entry name" value="PG_MUTASE"/>
    <property type="match status" value="1"/>
</dbReference>
<evidence type="ECO:0000313" key="2">
    <source>
        <dbReference type="EMBL" id="MBM6920253.1"/>
    </source>
</evidence>
<name>A0A938X5K6_9FIRM</name>
<dbReference type="CDD" id="cd07067">
    <property type="entry name" value="HP_PGM_like"/>
    <property type="match status" value="1"/>
</dbReference>
<dbReference type="Pfam" id="PF00300">
    <property type="entry name" value="His_Phos_1"/>
    <property type="match status" value="1"/>
</dbReference>
<dbReference type="PANTHER" id="PTHR48100:SF59">
    <property type="entry name" value="ADENOSYLCOBALAMIN_ALPHA-RIBAZOLE PHOSPHATASE"/>
    <property type="match status" value="1"/>
</dbReference>
<dbReference type="SUPFAM" id="SSF53254">
    <property type="entry name" value="Phosphoglycerate mutase-like"/>
    <property type="match status" value="1"/>
</dbReference>
<dbReference type="GO" id="GO:0005737">
    <property type="term" value="C:cytoplasm"/>
    <property type="evidence" value="ECO:0007669"/>
    <property type="project" value="TreeGrafter"/>
</dbReference>
<proteinExistence type="predicted"/>
<feature type="binding site" evidence="1">
    <location>
        <begin position="7"/>
        <end position="14"/>
    </location>
    <ligand>
        <name>substrate</name>
    </ligand>
</feature>
<evidence type="ECO:0000256" key="1">
    <source>
        <dbReference type="PIRSR" id="PIRSR613078-2"/>
    </source>
</evidence>
<dbReference type="Gene3D" id="3.40.50.1240">
    <property type="entry name" value="Phosphoglycerate mutase-like"/>
    <property type="match status" value="1"/>
</dbReference>